<dbReference type="AlphaFoldDB" id="A0A4Y2S456"/>
<dbReference type="Proteomes" id="UP000499080">
    <property type="component" value="Unassembled WGS sequence"/>
</dbReference>
<sequence length="85" mass="9249">MLFLDSAIFRGSGGLPARCGTRSRWVLGSKPDFSENPSFFGPVKAYVGSQMSSRWCGAEVWKGGASPDVVLVICPRFKITRPVPK</sequence>
<proteinExistence type="predicted"/>
<dbReference type="EMBL" id="BGPR01149367">
    <property type="protein sequence ID" value="GBN82229.1"/>
    <property type="molecule type" value="Genomic_DNA"/>
</dbReference>
<gene>
    <name evidence="1" type="ORF">AVEN_160612_1</name>
</gene>
<evidence type="ECO:0000313" key="1">
    <source>
        <dbReference type="EMBL" id="GBN82229.1"/>
    </source>
</evidence>
<keyword evidence="2" id="KW-1185">Reference proteome</keyword>
<organism evidence="1 2">
    <name type="scientific">Araneus ventricosus</name>
    <name type="common">Orbweaver spider</name>
    <name type="synonym">Epeira ventricosa</name>
    <dbReference type="NCBI Taxonomy" id="182803"/>
    <lineage>
        <taxon>Eukaryota</taxon>
        <taxon>Metazoa</taxon>
        <taxon>Ecdysozoa</taxon>
        <taxon>Arthropoda</taxon>
        <taxon>Chelicerata</taxon>
        <taxon>Arachnida</taxon>
        <taxon>Araneae</taxon>
        <taxon>Araneomorphae</taxon>
        <taxon>Entelegynae</taxon>
        <taxon>Araneoidea</taxon>
        <taxon>Araneidae</taxon>
        <taxon>Araneus</taxon>
    </lineage>
</organism>
<reference evidence="1 2" key="1">
    <citation type="journal article" date="2019" name="Sci. Rep.">
        <title>Orb-weaving spider Araneus ventricosus genome elucidates the spidroin gene catalogue.</title>
        <authorList>
            <person name="Kono N."/>
            <person name="Nakamura H."/>
            <person name="Ohtoshi R."/>
            <person name="Moran D.A.P."/>
            <person name="Shinohara A."/>
            <person name="Yoshida Y."/>
            <person name="Fujiwara M."/>
            <person name="Mori M."/>
            <person name="Tomita M."/>
            <person name="Arakawa K."/>
        </authorList>
    </citation>
    <scope>NUCLEOTIDE SEQUENCE [LARGE SCALE GENOMIC DNA]</scope>
</reference>
<accession>A0A4Y2S456</accession>
<name>A0A4Y2S456_ARAVE</name>
<protein>
    <submittedName>
        <fullName evidence="1">Uncharacterized protein</fullName>
    </submittedName>
</protein>
<evidence type="ECO:0000313" key="2">
    <source>
        <dbReference type="Proteomes" id="UP000499080"/>
    </source>
</evidence>
<comment type="caution">
    <text evidence="1">The sequence shown here is derived from an EMBL/GenBank/DDBJ whole genome shotgun (WGS) entry which is preliminary data.</text>
</comment>